<dbReference type="SUPFAM" id="SSF52540">
    <property type="entry name" value="P-loop containing nucleoside triphosphate hydrolases"/>
    <property type="match status" value="1"/>
</dbReference>
<accession>A0A6J5Z0L2</accession>
<proteinExistence type="predicted"/>
<dbReference type="InterPro" id="IPR017871">
    <property type="entry name" value="ABC_transporter-like_CS"/>
</dbReference>
<dbReference type="PROSITE" id="PS00211">
    <property type="entry name" value="ABC_TRANSPORTER_1"/>
    <property type="match status" value="1"/>
</dbReference>
<reference evidence="5" key="1">
    <citation type="submission" date="2020-05" db="EMBL/GenBank/DDBJ databases">
        <authorList>
            <person name="Chiriac C."/>
            <person name="Salcher M."/>
            <person name="Ghai R."/>
            <person name="Kavagutti S V."/>
        </authorList>
    </citation>
    <scope>NUCLEOTIDE SEQUENCE</scope>
</reference>
<dbReference type="CDD" id="cd03257">
    <property type="entry name" value="ABC_NikE_OppD_transporters"/>
    <property type="match status" value="1"/>
</dbReference>
<keyword evidence="2" id="KW-0547">Nucleotide-binding</keyword>
<dbReference type="AlphaFoldDB" id="A0A6J5Z0L2"/>
<dbReference type="InterPro" id="IPR003593">
    <property type="entry name" value="AAA+_ATPase"/>
</dbReference>
<evidence type="ECO:0000313" key="5">
    <source>
        <dbReference type="EMBL" id="CAB4335196.1"/>
    </source>
</evidence>
<sequence>MSNRDILMEVENVSVTFGSGSNSVEAVKNCSLTVHEGEPIGIVGESGSGKSTLARVMAGLQPPSAGEIRFRGDNVFKGNKSFQSGNRNQVQMVFQDPYGSLNPQLNGLSAVAEAVRFHAKVGKDEAEHKALELLERMGIGKLDALKQPRQLSGGQRQRVSVARALSASPSVLLADEPTSAIDQSAQAQLLKLFLGLLNDGLAIVLVSHDLGVIRYLTKRVYVMKDGVFVESGDTETVFNDPQEDYTKMLLASIPGELGKAARAKLKR</sequence>
<protein>
    <submittedName>
        <fullName evidence="5">Unannotated protein</fullName>
    </submittedName>
</protein>
<feature type="domain" description="ABC transporter" evidence="4">
    <location>
        <begin position="8"/>
        <end position="250"/>
    </location>
</feature>
<evidence type="ECO:0000256" key="3">
    <source>
        <dbReference type="ARBA" id="ARBA00022840"/>
    </source>
</evidence>
<dbReference type="PANTHER" id="PTHR43776">
    <property type="entry name" value="TRANSPORT ATP-BINDING PROTEIN"/>
    <property type="match status" value="1"/>
</dbReference>
<dbReference type="InterPro" id="IPR050319">
    <property type="entry name" value="ABC_transp_ATP-bind"/>
</dbReference>
<dbReference type="EMBL" id="CAESAF010000037">
    <property type="protein sequence ID" value="CAB4335196.1"/>
    <property type="molecule type" value="Genomic_DNA"/>
</dbReference>
<keyword evidence="3" id="KW-0067">ATP-binding</keyword>
<dbReference type="GO" id="GO:0055085">
    <property type="term" value="P:transmembrane transport"/>
    <property type="evidence" value="ECO:0007669"/>
    <property type="project" value="UniProtKB-ARBA"/>
</dbReference>
<gene>
    <name evidence="5" type="ORF">UFOPK3574_00500</name>
</gene>
<dbReference type="InterPro" id="IPR027417">
    <property type="entry name" value="P-loop_NTPase"/>
</dbReference>
<evidence type="ECO:0000256" key="1">
    <source>
        <dbReference type="ARBA" id="ARBA00022448"/>
    </source>
</evidence>
<keyword evidence="1" id="KW-0813">Transport</keyword>
<dbReference type="PROSITE" id="PS50893">
    <property type="entry name" value="ABC_TRANSPORTER_2"/>
    <property type="match status" value="1"/>
</dbReference>
<dbReference type="Pfam" id="PF00005">
    <property type="entry name" value="ABC_tran"/>
    <property type="match status" value="1"/>
</dbReference>
<evidence type="ECO:0000259" key="4">
    <source>
        <dbReference type="PROSITE" id="PS50893"/>
    </source>
</evidence>
<dbReference type="InterPro" id="IPR003439">
    <property type="entry name" value="ABC_transporter-like_ATP-bd"/>
</dbReference>
<evidence type="ECO:0000256" key="2">
    <source>
        <dbReference type="ARBA" id="ARBA00022741"/>
    </source>
</evidence>
<organism evidence="5">
    <name type="scientific">freshwater metagenome</name>
    <dbReference type="NCBI Taxonomy" id="449393"/>
    <lineage>
        <taxon>unclassified sequences</taxon>
        <taxon>metagenomes</taxon>
        <taxon>ecological metagenomes</taxon>
    </lineage>
</organism>
<dbReference type="GO" id="GO:0016887">
    <property type="term" value="F:ATP hydrolysis activity"/>
    <property type="evidence" value="ECO:0007669"/>
    <property type="project" value="InterPro"/>
</dbReference>
<name>A0A6J5Z0L2_9ZZZZ</name>
<dbReference type="SMART" id="SM00382">
    <property type="entry name" value="AAA"/>
    <property type="match status" value="1"/>
</dbReference>
<dbReference type="GO" id="GO:0005524">
    <property type="term" value="F:ATP binding"/>
    <property type="evidence" value="ECO:0007669"/>
    <property type="project" value="UniProtKB-KW"/>
</dbReference>
<dbReference type="Gene3D" id="3.40.50.300">
    <property type="entry name" value="P-loop containing nucleotide triphosphate hydrolases"/>
    <property type="match status" value="1"/>
</dbReference>